<keyword evidence="3" id="KW-1185">Reference proteome</keyword>
<dbReference type="Gene3D" id="3.10.450.50">
    <property type="match status" value="1"/>
</dbReference>
<evidence type="ECO:0000313" key="3">
    <source>
        <dbReference type="Proteomes" id="UP000658225"/>
    </source>
</evidence>
<gene>
    <name evidence="2" type="ORF">H4683_002599</name>
</gene>
<dbReference type="Proteomes" id="UP000658225">
    <property type="component" value="Unassembled WGS sequence"/>
</dbReference>
<dbReference type="SUPFAM" id="SSF103642">
    <property type="entry name" value="Sec-C motif"/>
    <property type="match status" value="1"/>
</dbReference>
<comment type="caution">
    <text evidence="2">The sequence shown here is derived from an EMBL/GenBank/DDBJ whole genome shotgun (WGS) entry which is preliminary data.</text>
</comment>
<evidence type="ECO:0000256" key="1">
    <source>
        <dbReference type="SAM" id="MobiDB-lite"/>
    </source>
</evidence>
<accession>A0A927R708</accession>
<dbReference type="RefSeq" id="WP_225942075.1">
    <property type="nucleotide sequence ID" value="NZ_JADBEL010000014.1"/>
</dbReference>
<dbReference type="AlphaFoldDB" id="A0A927R708"/>
<sequence>MQNNFLEKIQPFLTDREPLVQEFVVQALQGYPHTPPEWTDFIIQDLLNQNEVNSAILVWLNERNVDAKSVPLLIRLINKLPSHLKHLGMSFLFELSPTVIVEHEMDLAPYLAKEQFEFYHGLVNSTQEELISQFNDKIAQLEKQNRFNQSIYREAKFIQNELFRRGWLDEAELAIILKAELANDWFSYCGLLAVRAIGLLKLPSYIPTLAELLARDEDILLEEVAEALSRYQSDEVVKVVKPFAMRHETFIFALSVLGNTKTDYAETVLVDCYDVLDEDGKGMVIEGLTHQLSERAFPLIDDYLLQGYLYGVNDMDQVLYSFFKLMGRTHPDSESWKASRERKEQSMQEYERRGSFPKMESIATIKVGRNDPCSCGSGKKYKKCCGKG</sequence>
<evidence type="ECO:0000313" key="2">
    <source>
        <dbReference type="EMBL" id="MBE1555479.1"/>
    </source>
</evidence>
<dbReference type="PANTHER" id="PTHR33747">
    <property type="entry name" value="UPF0225 PROTEIN SCO1677"/>
    <property type="match status" value="1"/>
</dbReference>
<dbReference type="PANTHER" id="PTHR33747:SF1">
    <property type="entry name" value="ADENYLATE CYCLASE-ASSOCIATED CAP C-TERMINAL DOMAIN-CONTAINING PROTEIN"/>
    <property type="match status" value="1"/>
</dbReference>
<name>A0A927R708_9BACL</name>
<feature type="compositionally biased region" description="Basic and acidic residues" evidence="1">
    <location>
        <begin position="330"/>
        <end position="354"/>
    </location>
</feature>
<reference evidence="2" key="1">
    <citation type="submission" date="2020-10" db="EMBL/GenBank/DDBJ databases">
        <title>Genomic Encyclopedia of Type Strains, Phase IV (KMG-IV): sequencing the most valuable type-strain genomes for metagenomic binning, comparative biology and taxonomic classification.</title>
        <authorList>
            <person name="Goeker M."/>
        </authorList>
    </citation>
    <scope>NUCLEOTIDE SEQUENCE</scope>
    <source>
        <strain evidence="2">DSM 13886</strain>
    </source>
</reference>
<feature type="region of interest" description="Disordered" evidence="1">
    <location>
        <begin position="330"/>
        <end position="357"/>
    </location>
</feature>
<dbReference type="InterPro" id="IPR004027">
    <property type="entry name" value="SEC_C_motif"/>
</dbReference>
<organism evidence="2 3">
    <name type="scientific">Sporosarcina limicola</name>
    <dbReference type="NCBI Taxonomy" id="34101"/>
    <lineage>
        <taxon>Bacteria</taxon>
        <taxon>Bacillati</taxon>
        <taxon>Bacillota</taxon>
        <taxon>Bacilli</taxon>
        <taxon>Bacillales</taxon>
        <taxon>Caryophanaceae</taxon>
        <taxon>Sporosarcina</taxon>
    </lineage>
</organism>
<protein>
    <recommendedName>
        <fullName evidence="4">SEC-C motif-containing protein</fullName>
    </recommendedName>
</protein>
<evidence type="ECO:0008006" key="4">
    <source>
        <dbReference type="Google" id="ProtNLM"/>
    </source>
</evidence>
<dbReference type="EMBL" id="JADBEL010000014">
    <property type="protein sequence ID" value="MBE1555479.1"/>
    <property type="molecule type" value="Genomic_DNA"/>
</dbReference>
<dbReference type="Pfam" id="PF02810">
    <property type="entry name" value="SEC-C"/>
    <property type="match status" value="1"/>
</dbReference>
<proteinExistence type="predicted"/>